<keyword evidence="3" id="KW-1185">Reference proteome</keyword>
<keyword evidence="1" id="KW-0472">Membrane</keyword>
<keyword evidence="1" id="KW-0812">Transmembrane</keyword>
<evidence type="ECO:0000313" key="3">
    <source>
        <dbReference type="Proteomes" id="UP000266673"/>
    </source>
</evidence>
<dbReference type="GO" id="GO:0005732">
    <property type="term" value="C:sno(s)RNA-containing ribonucleoprotein complex"/>
    <property type="evidence" value="ECO:0007669"/>
    <property type="project" value="InterPro"/>
</dbReference>
<dbReference type="AlphaFoldDB" id="A0A397VZW0"/>
<reference evidence="2 3" key="1">
    <citation type="submission" date="2018-06" db="EMBL/GenBank/DDBJ databases">
        <title>Comparative genomics reveals the genomic features of Rhizophagus irregularis, R. cerebriforme, R. diaphanum and Gigaspora rosea, and their symbiotic lifestyle signature.</title>
        <authorList>
            <person name="Morin E."/>
            <person name="San Clemente H."/>
            <person name="Chen E.C.H."/>
            <person name="De La Providencia I."/>
            <person name="Hainaut M."/>
            <person name="Kuo A."/>
            <person name="Kohler A."/>
            <person name="Murat C."/>
            <person name="Tang N."/>
            <person name="Roy S."/>
            <person name="Loubradou J."/>
            <person name="Henrissat B."/>
            <person name="Grigoriev I.V."/>
            <person name="Corradi N."/>
            <person name="Roux C."/>
            <person name="Martin F.M."/>
        </authorList>
    </citation>
    <scope>NUCLEOTIDE SEQUENCE [LARGE SCALE GENOMIC DNA]</scope>
    <source>
        <strain evidence="2 3">DAOM 194757</strain>
    </source>
</reference>
<comment type="caution">
    <text evidence="2">The sequence shown here is derived from an EMBL/GenBank/DDBJ whole genome shotgun (WGS) entry which is preliminary data.</text>
</comment>
<sequence length="98" mass="11677">MTKVSKISLIFFILFIYLFFIKMHNFTVVIIGDELLKSSFHKKQEKIQKQIEQLEMENVADKDWTLMGEVIIFNILYVISEIFNHSRTSILFSDIRQT</sequence>
<feature type="transmembrane region" description="Helical" evidence="1">
    <location>
        <begin position="64"/>
        <end position="83"/>
    </location>
</feature>
<gene>
    <name evidence="2" type="ORF">C2G38_1618510</name>
</gene>
<evidence type="ECO:0000256" key="1">
    <source>
        <dbReference type="SAM" id="Phobius"/>
    </source>
</evidence>
<proteinExistence type="predicted"/>
<dbReference type="EMBL" id="QKWP01000079">
    <property type="protein sequence ID" value="RIB28044.1"/>
    <property type="molecule type" value="Genomic_DNA"/>
</dbReference>
<dbReference type="GO" id="GO:0034457">
    <property type="term" value="C:Mpp10 complex"/>
    <property type="evidence" value="ECO:0007669"/>
    <property type="project" value="InterPro"/>
</dbReference>
<evidence type="ECO:0000313" key="2">
    <source>
        <dbReference type="EMBL" id="RIB28044.1"/>
    </source>
</evidence>
<feature type="transmembrane region" description="Helical" evidence="1">
    <location>
        <begin position="7"/>
        <end position="31"/>
    </location>
</feature>
<protein>
    <submittedName>
        <fullName evidence="2">Uncharacterized protein</fullName>
    </submittedName>
</protein>
<dbReference type="Pfam" id="PF04006">
    <property type="entry name" value="Mpp10"/>
    <property type="match status" value="1"/>
</dbReference>
<dbReference type="Proteomes" id="UP000266673">
    <property type="component" value="Unassembled WGS sequence"/>
</dbReference>
<dbReference type="GO" id="GO:0006364">
    <property type="term" value="P:rRNA processing"/>
    <property type="evidence" value="ECO:0007669"/>
    <property type="project" value="InterPro"/>
</dbReference>
<dbReference type="InterPro" id="IPR012173">
    <property type="entry name" value="Mpp10"/>
</dbReference>
<accession>A0A397VZW0</accession>
<keyword evidence="1" id="KW-1133">Transmembrane helix</keyword>
<name>A0A397VZW0_9GLOM</name>
<organism evidence="2 3">
    <name type="scientific">Gigaspora rosea</name>
    <dbReference type="NCBI Taxonomy" id="44941"/>
    <lineage>
        <taxon>Eukaryota</taxon>
        <taxon>Fungi</taxon>
        <taxon>Fungi incertae sedis</taxon>
        <taxon>Mucoromycota</taxon>
        <taxon>Glomeromycotina</taxon>
        <taxon>Glomeromycetes</taxon>
        <taxon>Diversisporales</taxon>
        <taxon>Gigasporaceae</taxon>
        <taxon>Gigaspora</taxon>
    </lineage>
</organism>